<evidence type="ECO:0000313" key="2">
    <source>
        <dbReference type="EMBL" id="TMR29311.1"/>
    </source>
</evidence>
<evidence type="ECO:0000259" key="1">
    <source>
        <dbReference type="Pfam" id="PF26607"/>
    </source>
</evidence>
<organism evidence="2 3">
    <name type="scientific">Actinomadura geliboluensis</name>
    <dbReference type="NCBI Taxonomy" id="882440"/>
    <lineage>
        <taxon>Bacteria</taxon>
        <taxon>Bacillati</taxon>
        <taxon>Actinomycetota</taxon>
        <taxon>Actinomycetes</taxon>
        <taxon>Streptosporangiales</taxon>
        <taxon>Thermomonosporaceae</taxon>
        <taxon>Actinomadura</taxon>
    </lineage>
</organism>
<feature type="domain" description="PLL-like beta propeller" evidence="1">
    <location>
        <begin position="4"/>
        <end position="48"/>
    </location>
</feature>
<dbReference type="Pfam" id="PF26607">
    <property type="entry name" value="DUF8189"/>
    <property type="match status" value="2"/>
</dbReference>
<name>A0A5S4GA40_9ACTN</name>
<feature type="domain" description="PLL-like beta propeller" evidence="1">
    <location>
        <begin position="61"/>
        <end position="105"/>
    </location>
</feature>
<protein>
    <recommendedName>
        <fullName evidence="1">PLL-like beta propeller domain-containing protein</fullName>
    </recommendedName>
</protein>
<proteinExistence type="predicted"/>
<gene>
    <name evidence="2" type="ORF">ETD96_35815</name>
</gene>
<comment type="caution">
    <text evidence="2">The sequence shown here is derived from an EMBL/GenBank/DDBJ whole genome shotgun (WGS) entry which is preliminary data.</text>
</comment>
<reference evidence="2 3" key="1">
    <citation type="submission" date="2019-05" db="EMBL/GenBank/DDBJ databases">
        <title>Draft genome sequence of Actinomadura geliboluensis A8036.</title>
        <authorList>
            <person name="Saricaoglu S."/>
            <person name="Isik K."/>
        </authorList>
    </citation>
    <scope>NUCLEOTIDE SEQUENCE [LARGE SCALE GENOMIC DNA]</scope>
    <source>
        <strain evidence="2 3">A8036</strain>
    </source>
</reference>
<dbReference type="AlphaFoldDB" id="A0A5S4GA40"/>
<dbReference type="OrthoDB" id="7671932at2"/>
<dbReference type="Gene3D" id="2.120.10.70">
    <property type="entry name" value="Fucose-specific lectin"/>
    <property type="match status" value="1"/>
</dbReference>
<sequence length="116" mass="12782">MLTVVGDPVAHSSADGRIEVFARGADGHLWHVWQVARDGDWSNWQDLGRHRPLPNGALLTVAGDPAAHSSADGRIEVFVRGTDNHLWHVWQVARDGDWSDWEDFGPYQPAPNGVPA</sequence>
<evidence type="ECO:0000313" key="3">
    <source>
        <dbReference type="Proteomes" id="UP000305238"/>
    </source>
</evidence>
<accession>A0A5S4GA40</accession>
<dbReference type="InterPro" id="IPR058502">
    <property type="entry name" value="PLL-like_beta-prop"/>
</dbReference>
<dbReference type="EMBL" id="VCKZ01000388">
    <property type="protein sequence ID" value="TMR29311.1"/>
    <property type="molecule type" value="Genomic_DNA"/>
</dbReference>
<dbReference type="Proteomes" id="UP000305238">
    <property type="component" value="Unassembled WGS sequence"/>
</dbReference>
<keyword evidence="3" id="KW-1185">Reference proteome</keyword>
<dbReference type="SUPFAM" id="SSF89372">
    <property type="entry name" value="Fucose-specific lectin"/>
    <property type="match status" value="1"/>
</dbReference>